<dbReference type="HOGENOM" id="CLU_081840_1_2_10"/>
<protein>
    <submittedName>
        <fullName evidence="2">Acetyltransferase, GNAT family</fullName>
    </submittedName>
</protein>
<dbReference type="PROSITE" id="PS51186">
    <property type="entry name" value="GNAT"/>
    <property type="match status" value="1"/>
</dbReference>
<dbReference type="Proteomes" id="UP000028933">
    <property type="component" value="Chromosome"/>
</dbReference>
<dbReference type="SUPFAM" id="SSF55729">
    <property type="entry name" value="Acyl-CoA N-acyltransferases (Nat)"/>
    <property type="match status" value="1"/>
</dbReference>
<reference evidence="2" key="2">
    <citation type="journal article" date="2015" name="Genome Biol. Evol.">
        <title>Complete Genome Sequence and Transcriptomic Analysis of the Novel Pathogen Elizabethkingia anophelis in Response to Oxidative Stress.</title>
        <authorList>
            <person name="Li Y."/>
            <person name="Liu Y."/>
            <person name="Chew S.C."/>
            <person name="Tay M."/>
            <person name="Salido M.M."/>
            <person name="Teo J."/>
            <person name="Lauro F.M."/>
            <person name="Givskov M."/>
            <person name="Yang L."/>
        </authorList>
    </citation>
    <scope>NUCLEOTIDE SEQUENCE</scope>
    <source>
        <strain evidence="2">NUHP1</strain>
    </source>
</reference>
<dbReference type="InterPro" id="IPR000182">
    <property type="entry name" value="GNAT_dom"/>
</dbReference>
<dbReference type="AlphaFoldDB" id="A0A077EE40"/>
<evidence type="ECO:0000259" key="1">
    <source>
        <dbReference type="PROSITE" id="PS51186"/>
    </source>
</evidence>
<dbReference type="InterPro" id="IPR050276">
    <property type="entry name" value="MshD_Acetyltransferase"/>
</dbReference>
<dbReference type="GO" id="GO:0016747">
    <property type="term" value="F:acyltransferase activity, transferring groups other than amino-acyl groups"/>
    <property type="evidence" value="ECO:0007669"/>
    <property type="project" value="InterPro"/>
</dbReference>
<dbReference type="Pfam" id="PF00583">
    <property type="entry name" value="Acetyltransf_1"/>
    <property type="match status" value="1"/>
</dbReference>
<evidence type="ECO:0000313" key="2">
    <source>
        <dbReference type="EMBL" id="AIL45782.1"/>
    </source>
</evidence>
<accession>A0A077EE40</accession>
<dbReference type="PANTHER" id="PTHR43617">
    <property type="entry name" value="L-AMINO ACID N-ACETYLTRANSFERASE"/>
    <property type="match status" value="1"/>
</dbReference>
<gene>
    <name evidence="2" type="ORF">BD94_2007</name>
</gene>
<evidence type="ECO:0000313" key="3">
    <source>
        <dbReference type="Proteomes" id="UP000028933"/>
    </source>
</evidence>
<dbReference type="STRING" id="1338011.BD94_2007"/>
<dbReference type="CDD" id="cd04301">
    <property type="entry name" value="NAT_SF"/>
    <property type="match status" value="1"/>
</dbReference>
<dbReference type="Gene3D" id="3.40.630.30">
    <property type="match status" value="1"/>
</dbReference>
<dbReference type="RefSeq" id="WP_024564363.1">
    <property type="nucleotide sequence ID" value="NZ_CP007547.1"/>
</dbReference>
<dbReference type="InterPro" id="IPR016181">
    <property type="entry name" value="Acyl_CoA_acyltransferase"/>
</dbReference>
<feature type="domain" description="N-acetyltransferase" evidence="1">
    <location>
        <begin position="3"/>
        <end position="158"/>
    </location>
</feature>
<dbReference type="KEGG" id="eao:BD94_2007"/>
<reference evidence="2" key="1">
    <citation type="journal article" date="2013" name="Lancet">
        <title>First case of E anophelis outbreak in an intensive-care unit.</title>
        <authorList>
            <person name="Teo J."/>
            <person name="Tan S.Y."/>
            <person name="Tay M."/>
            <person name="Ding Y."/>
            <person name="Kjelleberg S."/>
            <person name="Givskov M."/>
            <person name="Lin R.T."/>
            <person name="Yang L."/>
        </authorList>
    </citation>
    <scope>NUCLEOTIDE SEQUENCE [LARGE SCALE GENOMIC DNA]</scope>
    <source>
        <strain evidence="2">NUHP1</strain>
    </source>
</reference>
<dbReference type="eggNOG" id="COG3153">
    <property type="taxonomic scope" value="Bacteria"/>
</dbReference>
<dbReference type="EMBL" id="CP007547">
    <property type="protein sequence ID" value="AIL45782.1"/>
    <property type="molecule type" value="Genomic_DNA"/>
</dbReference>
<dbReference type="PANTHER" id="PTHR43617:SF2">
    <property type="entry name" value="UPF0039 PROTEIN SLL0451"/>
    <property type="match status" value="1"/>
</dbReference>
<sequence length="177" mass="19863">MNILFRQENKDDYTAVSIVIQKAFEKEEMSDHSEQYLVERLRNSEAFIPELSIVAEINQKIAGHILLTKIKVVNKENKESESLALAPVSVLPEYQGKGIGGKLIETAHKKAKELGFGSVILLGHENYYPRLGYEMAKKYGIKLPFDVPDENCMAIELIKGSLEGVEGTVAYPKAFFE</sequence>
<organism evidence="2 3">
    <name type="scientific">Elizabethkingia anophelis NUHP1</name>
    <dbReference type="NCBI Taxonomy" id="1338011"/>
    <lineage>
        <taxon>Bacteria</taxon>
        <taxon>Pseudomonadati</taxon>
        <taxon>Bacteroidota</taxon>
        <taxon>Flavobacteriia</taxon>
        <taxon>Flavobacteriales</taxon>
        <taxon>Weeksellaceae</taxon>
        <taxon>Elizabethkingia</taxon>
    </lineage>
</organism>
<proteinExistence type="predicted"/>
<keyword evidence="2" id="KW-0808">Transferase</keyword>
<name>A0A077EE40_9FLAO</name>